<dbReference type="AlphaFoldDB" id="A0A426ZGN0"/>
<sequence length="143" mass="15845">MRDNADQSRFVKDQEADDAWKEGFREPYHAAAAAHCTLSVAVHAVGPSIGCPARWRMDSSPPRAAASAFSSVSDRLRPTRSPRWAWRSTRYIRARGQRVPASKDGRQRVGLAFLGFELHSTIPDIHIMKKTTGDFSQDTCGGC</sequence>
<dbReference type="Proteomes" id="UP000287651">
    <property type="component" value="Unassembled WGS sequence"/>
</dbReference>
<evidence type="ECO:0000313" key="2">
    <source>
        <dbReference type="Proteomes" id="UP000287651"/>
    </source>
</evidence>
<accession>A0A426ZGN0</accession>
<gene>
    <name evidence="1" type="ORF">B296_00042922</name>
</gene>
<evidence type="ECO:0000313" key="1">
    <source>
        <dbReference type="EMBL" id="RRT63140.1"/>
    </source>
</evidence>
<organism evidence="1 2">
    <name type="scientific">Ensete ventricosum</name>
    <name type="common">Abyssinian banana</name>
    <name type="synonym">Musa ensete</name>
    <dbReference type="NCBI Taxonomy" id="4639"/>
    <lineage>
        <taxon>Eukaryota</taxon>
        <taxon>Viridiplantae</taxon>
        <taxon>Streptophyta</taxon>
        <taxon>Embryophyta</taxon>
        <taxon>Tracheophyta</taxon>
        <taxon>Spermatophyta</taxon>
        <taxon>Magnoliopsida</taxon>
        <taxon>Liliopsida</taxon>
        <taxon>Zingiberales</taxon>
        <taxon>Musaceae</taxon>
        <taxon>Ensete</taxon>
    </lineage>
</organism>
<comment type="caution">
    <text evidence="1">The sequence shown here is derived from an EMBL/GenBank/DDBJ whole genome shotgun (WGS) entry which is preliminary data.</text>
</comment>
<proteinExistence type="predicted"/>
<reference evidence="1 2" key="1">
    <citation type="journal article" date="2014" name="Agronomy (Basel)">
        <title>A Draft Genome Sequence for Ensete ventricosum, the Drought-Tolerant Tree Against Hunger.</title>
        <authorList>
            <person name="Harrison J."/>
            <person name="Moore K.A."/>
            <person name="Paszkiewicz K."/>
            <person name="Jones T."/>
            <person name="Grant M."/>
            <person name="Ambacheew D."/>
            <person name="Muzemil S."/>
            <person name="Studholme D.J."/>
        </authorList>
    </citation>
    <scope>NUCLEOTIDE SEQUENCE [LARGE SCALE GENOMIC DNA]</scope>
</reference>
<protein>
    <submittedName>
        <fullName evidence="1">Uncharacterized protein</fullName>
    </submittedName>
</protein>
<name>A0A426ZGN0_ENSVE</name>
<dbReference type="EMBL" id="AMZH03006711">
    <property type="protein sequence ID" value="RRT63140.1"/>
    <property type="molecule type" value="Genomic_DNA"/>
</dbReference>